<evidence type="ECO:0000313" key="4">
    <source>
        <dbReference type="EnsemblMetazoa" id="HelroP83498"/>
    </source>
</evidence>
<dbReference type="InParanoid" id="T1G563"/>
<dbReference type="Proteomes" id="UP000015101">
    <property type="component" value="Unassembled WGS sequence"/>
</dbReference>
<dbReference type="PRINTS" id="PR00401">
    <property type="entry name" value="SH2DOMAIN"/>
</dbReference>
<dbReference type="PROSITE" id="PS50001">
    <property type="entry name" value="SH2"/>
    <property type="match status" value="1"/>
</dbReference>
<gene>
    <name evidence="4" type="primary">20216211</name>
    <name evidence="3" type="ORF">HELRODRAFT_83498</name>
</gene>
<dbReference type="Gene3D" id="3.30.505.10">
    <property type="entry name" value="SH2 domain"/>
    <property type="match status" value="1"/>
</dbReference>
<evidence type="ECO:0000256" key="1">
    <source>
        <dbReference type="PROSITE-ProRule" id="PRU00191"/>
    </source>
</evidence>
<reference evidence="5" key="1">
    <citation type="submission" date="2012-12" db="EMBL/GenBank/DDBJ databases">
        <authorList>
            <person name="Hellsten U."/>
            <person name="Grimwood J."/>
            <person name="Chapman J.A."/>
            <person name="Shapiro H."/>
            <person name="Aerts A."/>
            <person name="Otillar R.P."/>
            <person name="Terry A.Y."/>
            <person name="Boore J.L."/>
            <person name="Simakov O."/>
            <person name="Marletaz F."/>
            <person name="Cho S.-J."/>
            <person name="Edsinger-Gonzales E."/>
            <person name="Havlak P."/>
            <person name="Kuo D.-H."/>
            <person name="Larsson T."/>
            <person name="Lv J."/>
            <person name="Arendt D."/>
            <person name="Savage R."/>
            <person name="Osoegawa K."/>
            <person name="de Jong P."/>
            <person name="Lindberg D.R."/>
            <person name="Seaver E.C."/>
            <person name="Weisblat D.A."/>
            <person name="Putnam N.H."/>
            <person name="Grigoriev I.V."/>
            <person name="Rokhsar D.S."/>
        </authorList>
    </citation>
    <scope>NUCLEOTIDE SEQUENCE</scope>
</reference>
<sequence>MPQKNGQLPEWFHGMISRTETERLLSNKQTGCYLIRVAESRIGYSLSFRDQRKCKHYMVNEYADGSYKVVGERVKHSDLLNLTEYYRKVFSTPS</sequence>
<keyword evidence="1" id="KW-0727">SH2 domain</keyword>
<dbReference type="HOGENOM" id="CLU_135371_0_0_1"/>
<dbReference type="PANTHER" id="PTHR14388">
    <property type="entry name" value="T CELL-SPECIFIC ADAPTER PROTEIN TSAD"/>
    <property type="match status" value="1"/>
</dbReference>
<dbReference type="GeneID" id="20216211"/>
<dbReference type="EMBL" id="KB097026">
    <property type="protein sequence ID" value="ESN99981.1"/>
    <property type="molecule type" value="Genomic_DNA"/>
</dbReference>
<evidence type="ECO:0000313" key="5">
    <source>
        <dbReference type="Proteomes" id="UP000015101"/>
    </source>
</evidence>
<reference evidence="4" key="3">
    <citation type="submission" date="2015-06" db="UniProtKB">
        <authorList>
            <consortium name="EnsemblMetazoa"/>
        </authorList>
    </citation>
    <scope>IDENTIFICATION</scope>
</reference>
<dbReference type="RefSeq" id="XP_009021909.1">
    <property type="nucleotide sequence ID" value="XM_009023661.1"/>
</dbReference>
<dbReference type="PANTHER" id="PTHR14388:SF22">
    <property type="entry name" value="SH2 DOMAIN-CONTAINING PROTEIN"/>
    <property type="match status" value="1"/>
</dbReference>
<dbReference type="InterPro" id="IPR000980">
    <property type="entry name" value="SH2"/>
</dbReference>
<proteinExistence type="predicted"/>
<dbReference type="Pfam" id="PF00017">
    <property type="entry name" value="SH2"/>
    <property type="match status" value="1"/>
</dbReference>
<dbReference type="OMA" id="ELATHPP"/>
<dbReference type="EnsemblMetazoa" id="HelroT83498">
    <property type="protein sequence ID" value="HelroP83498"/>
    <property type="gene ID" value="HelroG83498"/>
</dbReference>
<dbReference type="InterPro" id="IPR036860">
    <property type="entry name" value="SH2_dom_sf"/>
</dbReference>
<dbReference type="eggNOG" id="ENOG502QUGN">
    <property type="taxonomic scope" value="Eukaryota"/>
</dbReference>
<keyword evidence="5" id="KW-1185">Reference proteome</keyword>
<dbReference type="CTD" id="20216211"/>
<name>T1G563_HELRO</name>
<feature type="domain" description="SH2" evidence="2">
    <location>
        <begin position="11"/>
        <end position="88"/>
    </location>
</feature>
<dbReference type="EMBL" id="AMQM01005606">
    <property type="status" value="NOT_ANNOTATED_CDS"/>
    <property type="molecule type" value="Genomic_DNA"/>
</dbReference>
<accession>T1G563</accession>
<dbReference type="KEGG" id="hro:HELRODRAFT_83498"/>
<dbReference type="SMART" id="SM00252">
    <property type="entry name" value="SH2"/>
    <property type="match status" value="1"/>
</dbReference>
<organism evidence="4 5">
    <name type="scientific">Helobdella robusta</name>
    <name type="common">Californian leech</name>
    <dbReference type="NCBI Taxonomy" id="6412"/>
    <lineage>
        <taxon>Eukaryota</taxon>
        <taxon>Metazoa</taxon>
        <taxon>Spiralia</taxon>
        <taxon>Lophotrochozoa</taxon>
        <taxon>Annelida</taxon>
        <taxon>Clitellata</taxon>
        <taxon>Hirudinea</taxon>
        <taxon>Rhynchobdellida</taxon>
        <taxon>Glossiphoniidae</taxon>
        <taxon>Helobdella</taxon>
    </lineage>
</organism>
<evidence type="ECO:0000313" key="3">
    <source>
        <dbReference type="EMBL" id="ESN99981.1"/>
    </source>
</evidence>
<evidence type="ECO:0000259" key="2">
    <source>
        <dbReference type="PROSITE" id="PS50001"/>
    </source>
</evidence>
<protein>
    <recommendedName>
        <fullName evidence="2">SH2 domain-containing protein</fullName>
    </recommendedName>
</protein>
<dbReference type="OrthoDB" id="67310at2759"/>
<dbReference type="AlphaFoldDB" id="T1G563"/>
<reference evidence="3 5" key="2">
    <citation type="journal article" date="2013" name="Nature">
        <title>Insights into bilaterian evolution from three spiralian genomes.</title>
        <authorList>
            <person name="Simakov O."/>
            <person name="Marletaz F."/>
            <person name="Cho S.J."/>
            <person name="Edsinger-Gonzales E."/>
            <person name="Havlak P."/>
            <person name="Hellsten U."/>
            <person name="Kuo D.H."/>
            <person name="Larsson T."/>
            <person name="Lv J."/>
            <person name="Arendt D."/>
            <person name="Savage R."/>
            <person name="Osoegawa K."/>
            <person name="de Jong P."/>
            <person name="Grimwood J."/>
            <person name="Chapman J.A."/>
            <person name="Shapiro H."/>
            <person name="Aerts A."/>
            <person name="Otillar R.P."/>
            <person name="Terry A.Y."/>
            <person name="Boore J.L."/>
            <person name="Grigoriev I.V."/>
            <person name="Lindberg D.R."/>
            <person name="Seaver E.C."/>
            <person name="Weisblat D.A."/>
            <person name="Putnam N.H."/>
            <person name="Rokhsar D.S."/>
        </authorList>
    </citation>
    <scope>NUCLEOTIDE SEQUENCE</scope>
</reference>
<dbReference type="SUPFAM" id="SSF55550">
    <property type="entry name" value="SH2 domain"/>
    <property type="match status" value="1"/>
</dbReference>